<evidence type="ECO:0000313" key="6">
    <source>
        <dbReference type="Proteomes" id="UP000595895"/>
    </source>
</evidence>
<name>A0A7T7MAM6_9ACTO</name>
<evidence type="ECO:0000259" key="4">
    <source>
        <dbReference type="PROSITE" id="PS50893"/>
    </source>
</evidence>
<dbReference type="RefSeq" id="WP_200277383.1">
    <property type="nucleotide sequence ID" value="NZ_CP066802.1"/>
</dbReference>
<keyword evidence="3 5" id="KW-0067">ATP-binding</keyword>
<dbReference type="InterPro" id="IPR027417">
    <property type="entry name" value="P-loop_NTPase"/>
</dbReference>
<dbReference type="InterPro" id="IPR003439">
    <property type="entry name" value="ABC_transporter-like_ATP-bd"/>
</dbReference>
<dbReference type="Pfam" id="PF00005">
    <property type="entry name" value="ABC_tran"/>
    <property type="match status" value="1"/>
</dbReference>
<sequence length="223" mass="23813">MSDGIACLRDLTFSYGGRLVLNGLDLTVGDGEVVAITGPSGSGKSTLLSLVLGLLKPDRGEVRVNGRVVRFGNSSAAAKMRRENIGMVFQAGYLLDELTPLENVILPALAGGTEFEDATSKGRVLLAQLGLEAEGRRTSSLSGGEQQRVAIARALIGSPRLLIADEPTASLDRANRENVIDCLCQQVRGANRALLLVTHDEGIAADADRWYHLDEGRLRRAHP</sequence>
<dbReference type="GO" id="GO:0022857">
    <property type="term" value="F:transmembrane transporter activity"/>
    <property type="evidence" value="ECO:0007669"/>
    <property type="project" value="TreeGrafter"/>
</dbReference>
<dbReference type="Gene3D" id="3.40.50.300">
    <property type="entry name" value="P-loop containing nucleotide triphosphate hydrolases"/>
    <property type="match status" value="1"/>
</dbReference>
<organism evidence="5 6">
    <name type="scientific">Actinomyces weissii</name>
    <dbReference type="NCBI Taxonomy" id="675090"/>
    <lineage>
        <taxon>Bacteria</taxon>
        <taxon>Bacillati</taxon>
        <taxon>Actinomycetota</taxon>
        <taxon>Actinomycetes</taxon>
        <taxon>Actinomycetales</taxon>
        <taxon>Actinomycetaceae</taxon>
        <taxon>Actinomyces</taxon>
    </lineage>
</organism>
<dbReference type="GO" id="GO:0005524">
    <property type="term" value="F:ATP binding"/>
    <property type="evidence" value="ECO:0007669"/>
    <property type="project" value="UniProtKB-KW"/>
</dbReference>
<dbReference type="GO" id="GO:0016887">
    <property type="term" value="F:ATP hydrolysis activity"/>
    <property type="evidence" value="ECO:0007669"/>
    <property type="project" value="InterPro"/>
</dbReference>
<evidence type="ECO:0000256" key="1">
    <source>
        <dbReference type="ARBA" id="ARBA00022448"/>
    </source>
</evidence>
<evidence type="ECO:0000313" key="5">
    <source>
        <dbReference type="EMBL" id="QQM67991.1"/>
    </source>
</evidence>
<accession>A0A7T7MAM6</accession>
<dbReference type="SUPFAM" id="SSF52540">
    <property type="entry name" value="P-loop containing nucleoside triphosphate hydrolases"/>
    <property type="match status" value="1"/>
</dbReference>
<dbReference type="EMBL" id="CP066802">
    <property type="protein sequence ID" value="QQM67991.1"/>
    <property type="molecule type" value="Genomic_DNA"/>
</dbReference>
<dbReference type="PROSITE" id="PS00211">
    <property type="entry name" value="ABC_TRANSPORTER_1"/>
    <property type="match status" value="1"/>
</dbReference>
<keyword evidence="2" id="KW-0547">Nucleotide-binding</keyword>
<dbReference type="InterPro" id="IPR003593">
    <property type="entry name" value="AAA+_ATPase"/>
</dbReference>
<proteinExistence type="predicted"/>
<reference evidence="5 6" key="1">
    <citation type="submission" date="2020-12" db="EMBL/GenBank/DDBJ databases">
        <authorList>
            <person name="Zhou J."/>
        </authorList>
    </citation>
    <scope>NUCLEOTIDE SEQUENCE [LARGE SCALE GENOMIC DNA]</scope>
    <source>
        <strain evidence="5 6">CCUG 61299</strain>
    </source>
</reference>
<dbReference type="PROSITE" id="PS50893">
    <property type="entry name" value="ABC_TRANSPORTER_2"/>
    <property type="match status" value="1"/>
</dbReference>
<feature type="domain" description="ABC transporter" evidence="4">
    <location>
        <begin position="6"/>
        <end position="223"/>
    </location>
</feature>
<gene>
    <name evidence="5" type="ORF">JG540_03815</name>
</gene>
<protein>
    <submittedName>
        <fullName evidence="5">ABC transporter ATP-binding protein</fullName>
    </submittedName>
</protein>
<keyword evidence="6" id="KW-1185">Reference proteome</keyword>
<dbReference type="GO" id="GO:0005886">
    <property type="term" value="C:plasma membrane"/>
    <property type="evidence" value="ECO:0007669"/>
    <property type="project" value="TreeGrafter"/>
</dbReference>
<dbReference type="KEGG" id="awe:JG540_03815"/>
<dbReference type="Proteomes" id="UP000595895">
    <property type="component" value="Chromosome"/>
</dbReference>
<dbReference type="CDD" id="cd03255">
    <property type="entry name" value="ABC_MJ0796_LolCDE_FtsE"/>
    <property type="match status" value="1"/>
</dbReference>
<dbReference type="PANTHER" id="PTHR24220">
    <property type="entry name" value="IMPORT ATP-BINDING PROTEIN"/>
    <property type="match status" value="1"/>
</dbReference>
<dbReference type="InterPro" id="IPR017911">
    <property type="entry name" value="MacB-like_ATP-bd"/>
</dbReference>
<dbReference type="SMART" id="SM00382">
    <property type="entry name" value="AAA"/>
    <property type="match status" value="1"/>
</dbReference>
<dbReference type="InterPro" id="IPR015854">
    <property type="entry name" value="ABC_transpr_LolD-like"/>
</dbReference>
<dbReference type="InterPro" id="IPR017871">
    <property type="entry name" value="ABC_transporter-like_CS"/>
</dbReference>
<evidence type="ECO:0000256" key="3">
    <source>
        <dbReference type="ARBA" id="ARBA00022840"/>
    </source>
</evidence>
<keyword evidence="1" id="KW-0813">Transport</keyword>
<dbReference type="AlphaFoldDB" id="A0A7T7MAM6"/>
<evidence type="ECO:0000256" key="2">
    <source>
        <dbReference type="ARBA" id="ARBA00022741"/>
    </source>
</evidence>